<proteinExistence type="inferred from homology"/>
<dbReference type="InterPro" id="IPR005119">
    <property type="entry name" value="LysR_subst-bd"/>
</dbReference>
<dbReference type="SUPFAM" id="SSF46785">
    <property type="entry name" value="Winged helix' DNA-binding domain"/>
    <property type="match status" value="1"/>
</dbReference>
<keyword evidence="3" id="KW-0238">DNA-binding</keyword>
<dbReference type="PANTHER" id="PTHR30346:SF26">
    <property type="entry name" value="HYDROGEN PEROXIDE-INDUCIBLE GENES ACTIVATOR"/>
    <property type="match status" value="1"/>
</dbReference>
<accession>A0A395LLM0</accession>
<evidence type="ECO:0000259" key="6">
    <source>
        <dbReference type="PROSITE" id="PS50931"/>
    </source>
</evidence>
<dbReference type="CDD" id="cd08411">
    <property type="entry name" value="PBP2_OxyR"/>
    <property type="match status" value="1"/>
</dbReference>
<evidence type="ECO:0000313" key="8">
    <source>
        <dbReference type="Proteomes" id="UP000254101"/>
    </source>
</evidence>
<dbReference type="OrthoDB" id="9775392at2"/>
<keyword evidence="2" id="KW-0805">Transcription regulation</keyword>
<dbReference type="FunFam" id="1.10.10.10:FF:000001">
    <property type="entry name" value="LysR family transcriptional regulator"/>
    <property type="match status" value="1"/>
</dbReference>
<evidence type="ECO:0000256" key="4">
    <source>
        <dbReference type="ARBA" id="ARBA00023159"/>
    </source>
</evidence>
<dbReference type="RefSeq" id="WP_115491884.1">
    <property type="nucleotide sequence ID" value="NZ_JACHWW010000001.1"/>
</dbReference>
<organism evidence="7 8">
    <name type="scientific">Alteriqipengyuania lutimaris</name>
    <dbReference type="NCBI Taxonomy" id="1538146"/>
    <lineage>
        <taxon>Bacteria</taxon>
        <taxon>Pseudomonadati</taxon>
        <taxon>Pseudomonadota</taxon>
        <taxon>Alphaproteobacteria</taxon>
        <taxon>Sphingomonadales</taxon>
        <taxon>Erythrobacteraceae</taxon>
        <taxon>Alteriqipengyuania</taxon>
    </lineage>
</organism>
<dbReference type="Gene3D" id="3.40.190.10">
    <property type="entry name" value="Periplasmic binding protein-like II"/>
    <property type="match status" value="2"/>
</dbReference>
<gene>
    <name evidence="7" type="ORF">DL238_08655</name>
</gene>
<dbReference type="PROSITE" id="PS50931">
    <property type="entry name" value="HTH_LYSR"/>
    <property type="match status" value="1"/>
</dbReference>
<dbReference type="GO" id="GO:0003677">
    <property type="term" value="F:DNA binding"/>
    <property type="evidence" value="ECO:0007669"/>
    <property type="project" value="UniProtKB-KW"/>
</dbReference>
<sequence length="300" mass="33179">MAITLKQLRYLTTLQEERHFGRAASRLNVTQPTLSQQVRQLEAMLGATLVERGQPASLTPIGRDIARRAREILSEVAEIQHLADRAQGMLSGTVRFGVTPTLGPYLMPKVVTRLHAAHPELRLHIREGIPDEQARALANAELDMLLAPLPIDHPRLHVEPLFREPLALVGPPDHPLHRKGQATARDFEGEAILSLDPRHHYSRQVADICDDLHATLLRDYEGTSLDGLQQMSGSGLGLAILPETYLRSESGGEHIVRRFAIADWEAYRSIAGVWRKGSVLADAFAQIAAVITEEANRTLA</sequence>
<feature type="domain" description="HTH lysR-type" evidence="6">
    <location>
        <begin position="3"/>
        <end position="59"/>
    </location>
</feature>
<keyword evidence="5" id="KW-0804">Transcription</keyword>
<dbReference type="InterPro" id="IPR000847">
    <property type="entry name" value="LysR_HTH_N"/>
</dbReference>
<dbReference type="PANTHER" id="PTHR30346">
    <property type="entry name" value="TRANSCRIPTIONAL DUAL REGULATOR HCAR-RELATED"/>
    <property type="match status" value="1"/>
</dbReference>
<dbReference type="EMBL" id="QRBB01000001">
    <property type="protein sequence ID" value="RDS77665.1"/>
    <property type="molecule type" value="Genomic_DNA"/>
</dbReference>
<comment type="similarity">
    <text evidence="1">Belongs to the LysR transcriptional regulatory family.</text>
</comment>
<reference evidence="7 8" key="1">
    <citation type="submission" date="2018-07" db="EMBL/GenBank/DDBJ databases">
        <title>Erythrobacter nanhaiensis sp. nov., a novel member of the genus Erythrobacter isolated from the South China Sea.</title>
        <authorList>
            <person name="Chen X."/>
            <person name="Liu J."/>
        </authorList>
    </citation>
    <scope>NUCLEOTIDE SEQUENCE [LARGE SCALE GENOMIC DNA]</scope>
    <source>
        <strain evidence="7 8">S-5</strain>
    </source>
</reference>
<evidence type="ECO:0000256" key="1">
    <source>
        <dbReference type="ARBA" id="ARBA00009437"/>
    </source>
</evidence>
<comment type="caution">
    <text evidence="7">The sequence shown here is derived from an EMBL/GenBank/DDBJ whole genome shotgun (WGS) entry which is preliminary data.</text>
</comment>
<dbReference type="SUPFAM" id="SSF53850">
    <property type="entry name" value="Periplasmic binding protein-like II"/>
    <property type="match status" value="1"/>
</dbReference>
<dbReference type="Pfam" id="PF00126">
    <property type="entry name" value="HTH_1"/>
    <property type="match status" value="1"/>
</dbReference>
<dbReference type="Gene3D" id="1.10.10.10">
    <property type="entry name" value="Winged helix-like DNA-binding domain superfamily/Winged helix DNA-binding domain"/>
    <property type="match status" value="1"/>
</dbReference>
<dbReference type="Proteomes" id="UP000254101">
    <property type="component" value="Unassembled WGS sequence"/>
</dbReference>
<dbReference type="GO" id="GO:0003700">
    <property type="term" value="F:DNA-binding transcription factor activity"/>
    <property type="evidence" value="ECO:0007669"/>
    <property type="project" value="InterPro"/>
</dbReference>
<dbReference type="PRINTS" id="PR00039">
    <property type="entry name" value="HTHLYSR"/>
</dbReference>
<protein>
    <submittedName>
        <fullName evidence="7">Hydrogen peroxide-inducible genes activator</fullName>
    </submittedName>
</protein>
<name>A0A395LLM0_9SPHN</name>
<evidence type="ECO:0000313" key="7">
    <source>
        <dbReference type="EMBL" id="RDS77665.1"/>
    </source>
</evidence>
<evidence type="ECO:0000256" key="5">
    <source>
        <dbReference type="ARBA" id="ARBA00023163"/>
    </source>
</evidence>
<dbReference type="GO" id="GO:0032993">
    <property type="term" value="C:protein-DNA complex"/>
    <property type="evidence" value="ECO:0007669"/>
    <property type="project" value="TreeGrafter"/>
</dbReference>
<keyword evidence="8" id="KW-1185">Reference proteome</keyword>
<keyword evidence="4" id="KW-0010">Activator</keyword>
<evidence type="ECO:0000256" key="3">
    <source>
        <dbReference type="ARBA" id="ARBA00023125"/>
    </source>
</evidence>
<dbReference type="InterPro" id="IPR036388">
    <property type="entry name" value="WH-like_DNA-bd_sf"/>
</dbReference>
<dbReference type="AlphaFoldDB" id="A0A395LLM0"/>
<dbReference type="Pfam" id="PF03466">
    <property type="entry name" value="LysR_substrate"/>
    <property type="match status" value="1"/>
</dbReference>
<dbReference type="InterPro" id="IPR036390">
    <property type="entry name" value="WH_DNA-bd_sf"/>
</dbReference>
<evidence type="ECO:0000256" key="2">
    <source>
        <dbReference type="ARBA" id="ARBA00023015"/>
    </source>
</evidence>